<dbReference type="PANTHER" id="PTHR11748">
    <property type="entry name" value="D-LACTATE DEHYDROGENASE"/>
    <property type="match status" value="1"/>
</dbReference>
<dbReference type="KEGG" id="tfu:Tfu_2844"/>
<evidence type="ECO:0000259" key="9">
    <source>
        <dbReference type="PROSITE" id="PS51387"/>
    </source>
</evidence>
<dbReference type="OrthoDB" id="9770306at2"/>
<keyword evidence="5" id="KW-0560">Oxidoreductase</keyword>
<gene>
    <name evidence="10" type="ordered locus">Tfu_2844</name>
</gene>
<feature type="domain" description="FAD-binding PCMH-type" evidence="9">
    <location>
        <begin position="41"/>
        <end position="263"/>
    </location>
</feature>
<dbReference type="GO" id="GO:0004458">
    <property type="term" value="F:D-lactate dehydrogenase (cytochrome) activity"/>
    <property type="evidence" value="ECO:0007669"/>
    <property type="project" value="TreeGrafter"/>
</dbReference>
<dbReference type="InterPro" id="IPR036318">
    <property type="entry name" value="FAD-bd_PCMH-like_sf"/>
</dbReference>
<dbReference type="GO" id="GO:0051536">
    <property type="term" value="F:iron-sulfur cluster binding"/>
    <property type="evidence" value="ECO:0007669"/>
    <property type="project" value="UniProtKB-KW"/>
</dbReference>
<dbReference type="Pfam" id="PF02913">
    <property type="entry name" value="FAD-oxidase_C"/>
    <property type="match status" value="1"/>
</dbReference>
<dbReference type="InterPro" id="IPR009051">
    <property type="entry name" value="Helical_ferredxn"/>
</dbReference>
<dbReference type="PROSITE" id="PS00198">
    <property type="entry name" value="4FE4S_FER_1"/>
    <property type="match status" value="1"/>
</dbReference>
<keyword evidence="7" id="KW-0411">Iron-sulfur</keyword>
<evidence type="ECO:0000256" key="3">
    <source>
        <dbReference type="ARBA" id="ARBA00022723"/>
    </source>
</evidence>
<name>Q47KZ5_THEFY</name>
<keyword evidence="6" id="KW-0408">Iron</keyword>
<dbReference type="EMBL" id="CP000088">
    <property type="protein sequence ID" value="AAZ56877.1"/>
    <property type="molecule type" value="Genomic_DNA"/>
</dbReference>
<sequence length="949" mass="102163">MTTVASHEHTPLARTLAVAIRGDVDFSPLARALYSADASIYRRIPLGVVYPRHTDDIAATVEICREAGVGITMRGGGTSCGGQALGTGVVVDTSRYFNRILSVDPEARRAVVEPGVVLDTLRTAVAQHGLTFGPDPSTHNRCTLGGMIGNNACGSHSVAWGTTADNITALHVVTADGRHRTVTATQITTPDGLPDHALMDGLDAVAAHALAPIRTELGRYRRQVSGYPLQHLLPERRDYAKSLVGTEGGCAITTSATLTLVPAPKARVLLLVGCADRYAAAEIAHEFLAYRPLTVEGMDTELLGPRVADLPEGGAWLYVEFGGDTPAEAEAAARRAERAFAAHVRSTLVVTDPADRVRLWRIREDAAGLATRPPSGDEAWPGWEDASVPAENLAAYLRDFDALCRDEGLSGPVYGHFGEGCLHVRLNADLTSPEGVARYRRFVEAACDIVVRHGGVPSGEHGDGQARSELLSRVYSPALLNAFADTKHVWDPHNLLNPGAVVRPRPLDADVRPLAMAAPVRPVLRLAEDRDDFARAVRRCVGVGKCRAHAGAMCPSYQVTREEKDSTRGRARVLGEMLAGEVVTAGWRSPEVREALELCLSCKACARECPVGVDVAAYKSEFLYHHYRHRIRPRAHYTLGWLPVWLKPAGVMPGLVNTVARSPLAGLLKRVAGIDRRRDLPVFATRRQRRASAADRTPLRRGFTTDQPRAVLWTDSFTLAFFPQVLADGRAVLRDAGWEVVDSPARLCCGLTWTSTGQLGVARRVAERTVRALLPAVRAGAVIVGLEPSCTEQLRRELPRLLGTDEAAEVAGAVRTLAQALTEFTPDWEPPRITSWVIAQVHCHQHAGSGWHAERALLERAGATVEVPQNSCCGLAGDFGFVDGHYEVSLACAEQGLLPAVRAAGAGDTVLTEGFSCRLQVTQAHPEARPVHLATLLRNGRGSQATAGQ</sequence>
<dbReference type="GO" id="GO:0046872">
    <property type="term" value="F:metal ion binding"/>
    <property type="evidence" value="ECO:0007669"/>
    <property type="project" value="UniProtKB-KW"/>
</dbReference>
<dbReference type="HOGENOM" id="CLU_010756_0_0_11"/>
<evidence type="ECO:0000256" key="5">
    <source>
        <dbReference type="ARBA" id="ARBA00023002"/>
    </source>
</evidence>
<evidence type="ECO:0000256" key="2">
    <source>
        <dbReference type="ARBA" id="ARBA00022630"/>
    </source>
</evidence>
<dbReference type="InterPro" id="IPR017900">
    <property type="entry name" value="4Fe4S_Fe_S_CS"/>
</dbReference>
<dbReference type="InterPro" id="IPR016164">
    <property type="entry name" value="FAD-linked_Oxase-like_C"/>
</dbReference>
<organism evidence="10">
    <name type="scientific">Thermobifida fusca (strain YX)</name>
    <dbReference type="NCBI Taxonomy" id="269800"/>
    <lineage>
        <taxon>Bacteria</taxon>
        <taxon>Bacillati</taxon>
        <taxon>Actinomycetota</taxon>
        <taxon>Actinomycetes</taxon>
        <taxon>Streptosporangiales</taxon>
        <taxon>Nocardiopsidaceae</taxon>
        <taxon>Thermobifida</taxon>
    </lineage>
</organism>
<dbReference type="Gene3D" id="3.30.70.2740">
    <property type="match status" value="1"/>
</dbReference>
<proteinExistence type="predicted"/>
<evidence type="ECO:0000256" key="1">
    <source>
        <dbReference type="ARBA" id="ARBA00001974"/>
    </source>
</evidence>
<dbReference type="SUPFAM" id="SSF56176">
    <property type="entry name" value="FAD-binding/transporter-associated domain-like"/>
    <property type="match status" value="1"/>
</dbReference>
<dbReference type="InterPro" id="IPR004113">
    <property type="entry name" value="FAD-bd_oxidored_4_C"/>
</dbReference>
<keyword evidence="4" id="KW-0274">FAD</keyword>
<evidence type="ECO:0000259" key="8">
    <source>
        <dbReference type="PROSITE" id="PS51379"/>
    </source>
</evidence>
<keyword evidence="2" id="KW-0285">Flavoprotein</keyword>
<dbReference type="RefSeq" id="WP_011293267.1">
    <property type="nucleotide sequence ID" value="NC_007333.1"/>
</dbReference>
<evidence type="ECO:0000256" key="6">
    <source>
        <dbReference type="ARBA" id="ARBA00023004"/>
    </source>
</evidence>
<dbReference type="AlphaFoldDB" id="Q47KZ5"/>
<dbReference type="InterPro" id="IPR016169">
    <property type="entry name" value="FAD-bd_PCMH_sub2"/>
</dbReference>
<keyword evidence="3" id="KW-0479">Metal-binding</keyword>
<dbReference type="InterPro" id="IPR004017">
    <property type="entry name" value="Cys_rich_dom"/>
</dbReference>
<evidence type="ECO:0000256" key="4">
    <source>
        <dbReference type="ARBA" id="ARBA00022827"/>
    </source>
</evidence>
<comment type="cofactor">
    <cofactor evidence="1">
        <name>FAD</name>
        <dbReference type="ChEBI" id="CHEBI:57692"/>
    </cofactor>
</comment>
<dbReference type="Gene3D" id="1.10.1060.10">
    <property type="entry name" value="Alpha-helical ferredoxin"/>
    <property type="match status" value="1"/>
</dbReference>
<dbReference type="PROSITE" id="PS51379">
    <property type="entry name" value="4FE4S_FER_2"/>
    <property type="match status" value="1"/>
</dbReference>
<dbReference type="STRING" id="269800.Tfu_2844"/>
<evidence type="ECO:0000256" key="7">
    <source>
        <dbReference type="ARBA" id="ARBA00023014"/>
    </source>
</evidence>
<dbReference type="Gene3D" id="3.30.465.10">
    <property type="match status" value="1"/>
</dbReference>
<dbReference type="InterPro" id="IPR006094">
    <property type="entry name" value="Oxid_FAD_bind_N"/>
</dbReference>
<reference evidence="10" key="1">
    <citation type="submission" date="2005-07" db="EMBL/GenBank/DDBJ databases">
        <title>Complete sequence of Thermobifida fusca YX.</title>
        <authorList>
            <consortium name="US DOE Joint Genome Institute"/>
            <person name="Copeland A."/>
            <person name="Lucas S."/>
            <person name="Lapidus A."/>
            <person name="Barry K."/>
            <person name="Detter J.C."/>
            <person name="Glavina T."/>
            <person name="Hammon N."/>
            <person name="Israni S."/>
            <person name="Pitluck S."/>
            <person name="Di Bartolo G."/>
            <person name="Chain P."/>
            <person name="Schmutz J."/>
            <person name="Larimer F."/>
            <person name="Land M."/>
            <person name="Lykidis A."/>
            <person name="Richardson P."/>
        </authorList>
    </citation>
    <scope>NUCLEOTIDE SEQUENCE</scope>
    <source>
        <strain evidence="10">YX</strain>
    </source>
</reference>
<dbReference type="Pfam" id="PF02754">
    <property type="entry name" value="CCG"/>
    <property type="match status" value="1"/>
</dbReference>
<dbReference type="GO" id="GO:0008720">
    <property type="term" value="F:D-lactate dehydrogenase (NAD+) activity"/>
    <property type="evidence" value="ECO:0007669"/>
    <property type="project" value="TreeGrafter"/>
</dbReference>
<dbReference type="Pfam" id="PF01565">
    <property type="entry name" value="FAD_binding_4"/>
    <property type="match status" value="1"/>
</dbReference>
<dbReference type="GO" id="GO:1903457">
    <property type="term" value="P:lactate catabolic process"/>
    <property type="evidence" value="ECO:0007669"/>
    <property type="project" value="TreeGrafter"/>
</dbReference>
<dbReference type="PROSITE" id="PS51387">
    <property type="entry name" value="FAD_PCMH"/>
    <property type="match status" value="1"/>
</dbReference>
<dbReference type="PANTHER" id="PTHR11748:SF119">
    <property type="entry name" value="D-2-HYDROXYGLUTARATE DEHYDROGENASE"/>
    <property type="match status" value="1"/>
</dbReference>
<evidence type="ECO:0000313" key="10">
    <source>
        <dbReference type="EMBL" id="AAZ56877.1"/>
    </source>
</evidence>
<dbReference type="GO" id="GO:0071949">
    <property type="term" value="F:FAD binding"/>
    <property type="evidence" value="ECO:0007669"/>
    <property type="project" value="InterPro"/>
</dbReference>
<dbReference type="SUPFAM" id="SSF55103">
    <property type="entry name" value="FAD-linked oxidases, C-terminal domain"/>
    <property type="match status" value="1"/>
</dbReference>
<dbReference type="eggNOG" id="COG0277">
    <property type="taxonomic scope" value="Bacteria"/>
</dbReference>
<dbReference type="InterPro" id="IPR016166">
    <property type="entry name" value="FAD-bd_PCMH"/>
</dbReference>
<dbReference type="SUPFAM" id="SSF46548">
    <property type="entry name" value="alpha-helical ferredoxin"/>
    <property type="match status" value="1"/>
</dbReference>
<accession>Q47KZ5</accession>
<dbReference type="Pfam" id="PF13183">
    <property type="entry name" value="Fer4_8"/>
    <property type="match status" value="1"/>
</dbReference>
<protein>
    <submittedName>
        <fullName evidence="10">Putative oxidoreductase</fullName>
    </submittedName>
</protein>
<dbReference type="eggNOG" id="COG0247">
    <property type="taxonomic scope" value="Bacteria"/>
</dbReference>
<dbReference type="InterPro" id="IPR017896">
    <property type="entry name" value="4Fe4S_Fe-S-bd"/>
</dbReference>
<feature type="domain" description="4Fe-4S ferredoxin-type" evidence="8">
    <location>
        <begin position="588"/>
        <end position="621"/>
    </location>
</feature>